<dbReference type="PANTHER" id="PTHR18901:SF38">
    <property type="entry name" value="PSEUDOURIDINE-5'-PHOSPHATASE"/>
    <property type="match status" value="1"/>
</dbReference>
<dbReference type="PRINTS" id="PR00413">
    <property type="entry name" value="HADHALOGNASE"/>
</dbReference>
<dbReference type="Gene3D" id="1.10.150.240">
    <property type="entry name" value="Putative phosphatase, domain 2"/>
    <property type="match status" value="1"/>
</dbReference>
<organism evidence="1 2">
    <name type="scientific">[Clostridium] polysaccharolyticum</name>
    <dbReference type="NCBI Taxonomy" id="29364"/>
    <lineage>
        <taxon>Bacteria</taxon>
        <taxon>Bacillati</taxon>
        <taxon>Bacillota</taxon>
        <taxon>Clostridia</taxon>
        <taxon>Lachnospirales</taxon>
        <taxon>Lachnospiraceae</taxon>
    </lineage>
</organism>
<protein>
    <submittedName>
        <fullName evidence="1">Haloacid dehalogenase superfamily, subfamily IA, variant 3 with third motif having DD or ED/haloacid dehalogenase superfamily, subfamily IA, variant 1 with third motif having Dx(3-4)D or Dx(3-4)E</fullName>
    </submittedName>
</protein>
<dbReference type="SFLD" id="SFLDS00003">
    <property type="entry name" value="Haloacid_Dehalogenase"/>
    <property type="match status" value="1"/>
</dbReference>
<gene>
    <name evidence="1" type="ORF">SAMN04487772_10682</name>
</gene>
<name>A0A1I0AXJ6_9FIRM</name>
<dbReference type="SUPFAM" id="SSF56784">
    <property type="entry name" value="HAD-like"/>
    <property type="match status" value="1"/>
</dbReference>
<dbReference type="InterPro" id="IPR041492">
    <property type="entry name" value="HAD_2"/>
</dbReference>
<dbReference type="SFLD" id="SFLDG01129">
    <property type="entry name" value="C1.5:_HAD__Beta-PGM__Phosphata"/>
    <property type="match status" value="1"/>
</dbReference>
<dbReference type="PANTHER" id="PTHR18901">
    <property type="entry name" value="2-DEOXYGLUCOSE-6-PHOSPHATE PHOSPHATASE 2"/>
    <property type="match status" value="1"/>
</dbReference>
<dbReference type="Pfam" id="PF13419">
    <property type="entry name" value="HAD_2"/>
    <property type="match status" value="1"/>
</dbReference>
<evidence type="ECO:0000313" key="1">
    <source>
        <dbReference type="EMBL" id="SES99108.1"/>
    </source>
</evidence>
<keyword evidence="2" id="KW-1185">Reference proteome</keyword>
<dbReference type="AlphaFoldDB" id="A0A1I0AXJ6"/>
<dbReference type="OrthoDB" id="9797743at2"/>
<dbReference type="STRING" id="29364.SAMN04487772_10682"/>
<dbReference type="InterPro" id="IPR036412">
    <property type="entry name" value="HAD-like_sf"/>
</dbReference>
<dbReference type="Proteomes" id="UP000199800">
    <property type="component" value="Unassembled WGS sequence"/>
</dbReference>
<dbReference type="Gene3D" id="3.40.50.1000">
    <property type="entry name" value="HAD superfamily/HAD-like"/>
    <property type="match status" value="1"/>
</dbReference>
<dbReference type="NCBIfam" id="TIGR01509">
    <property type="entry name" value="HAD-SF-IA-v3"/>
    <property type="match status" value="1"/>
</dbReference>
<reference evidence="1 2" key="1">
    <citation type="submission" date="2016-10" db="EMBL/GenBank/DDBJ databases">
        <authorList>
            <person name="de Groot N.N."/>
        </authorList>
    </citation>
    <scope>NUCLEOTIDE SEQUENCE [LARGE SCALE GENOMIC DNA]</scope>
    <source>
        <strain evidence="1 2">DSM 1801</strain>
    </source>
</reference>
<dbReference type="InterPro" id="IPR006439">
    <property type="entry name" value="HAD-SF_hydro_IA"/>
</dbReference>
<evidence type="ECO:0000313" key="2">
    <source>
        <dbReference type="Proteomes" id="UP000199800"/>
    </source>
</evidence>
<sequence length="221" mass="25259">MLDTIQAVIFDMDGTLIDSMWIWRNIDIEYLGRFQIPLPEDLQGQIEGMSFSETAAYVKERFSISHSVDKIKQDWNQMAWDKYENEVPVKDGVIPFLKYLKERGVKMGVATSNSVELAKMVLEKRGLAPYFDAIHTSCEVAHGKPYPDIYEFVAEKLGATPEHCLVFEDVIQGIMAGKSANMKVCAVYDSYSEAQDEEKKRLADYYINSFEELKPLMQSGR</sequence>
<dbReference type="CDD" id="cd07505">
    <property type="entry name" value="HAD_BPGM-like"/>
    <property type="match status" value="1"/>
</dbReference>
<accession>A0A1I0AXJ6</accession>
<dbReference type="InterPro" id="IPR023198">
    <property type="entry name" value="PGP-like_dom2"/>
</dbReference>
<dbReference type="NCBIfam" id="TIGR01549">
    <property type="entry name" value="HAD-SF-IA-v1"/>
    <property type="match status" value="1"/>
</dbReference>
<dbReference type="SFLD" id="SFLDG01135">
    <property type="entry name" value="C1.5.6:_HAD__Beta-PGM__Phospha"/>
    <property type="match status" value="1"/>
</dbReference>
<dbReference type="EMBL" id="FOHN01000006">
    <property type="protein sequence ID" value="SES99108.1"/>
    <property type="molecule type" value="Genomic_DNA"/>
</dbReference>
<dbReference type="RefSeq" id="WP_092477274.1">
    <property type="nucleotide sequence ID" value="NZ_FOHN01000006.1"/>
</dbReference>
<dbReference type="InterPro" id="IPR023214">
    <property type="entry name" value="HAD_sf"/>
</dbReference>
<proteinExistence type="predicted"/>
<dbReference type="GO" id="GO:0016791">
    <property type="term" value="F:phosphatase activity"/>
    <property type="evidence" value="ECO:0007669"/>
    <property type="project" value="TreeGrafter"/>
</dbReference>